<protein>
    <submittedName>
        <fullName evidence="1">Uncharacterized protein</fullName>
    </submittedName>
</protein>
<evidence type="ECO:0000313" key="1">
    <source>
        <dbReference type="EMBL" id="SNS31218.1"/>
    </source>
</evidence>
<name>A0A239DHA2_9BACT</name>
<gene>
    <name evidence="1" type="ORF">SAMN05421770_101448</name>
</gene>
<evidence type="ECO:0000313" key="2">
    <source>
        <dbReference type="Proteomes" id="UP000198356"/>
    </source>
</evidence>
<dbReference type="InterPro" id="IPR054272">
    <property type="entry name" value="DUF7003"/>
</dbReference>
<dbReference type="Proteomes" id="UP000198356">
    <property type="component" value="Unassembled WGS sequence"/>
</dbReference>
<dbReference type="AlphaFoldDB" id="A0A239DHA2"/>
<organism evidence="1 2">
    <name type="scientific">Granulicella rosea</name>
    <dbReference type="NCBI Taxonomy" id="474952"/>
    <lineage>
        <taxon>Bacteria</taxon>
        <taxon>Pseudomonadati</taxon>
        <taxon>Acidobacteriota</taxon>
        <taxon>Terriglobia</taxon>
        <taxon>Terriglobales</taxon>
        <taxon>Acidobacteriaceae</taxon>
        <taxon>Granulicella</taxon>
    </lineage>
</organism>
<keyword evidence="2" id="KW-1185">Reference proteome</keyword>
<reference evidence="1 2" key="1">
    <citation type="submission" date="2017-06" db="EMBL/GenBank/DDBJ databases">
        <authorList>
            <person name="Kim H.J."/>
            <person name="Triplett B.A."/>
        </authorList>
    </citation>
    <scope>NUCLEOTIDE SEQUENCE [LARGE SCALE GENOMIC DNA]</scope>
    <source>
        <strain evidence="1 2">DSM 18704</strain>
    </source>
</reference>
<dbReference type="EMBL" id="FZOU01000001">
    <property type="protein sequence ID" value="SNS31218.1"/>
    <property type="molecule type" value="Genomic_DNA"/>
</dbReference>
<accession>A0A239DHA2</accession>
<sequence>MASRLTRPYDNWLMAIDPHEILAILDRCCDRFTFPMLDNGYVYLAATRLSLYRGTEEWAIVIEVFGFSPRSELPDTHIYTFSNALHDRDSPAKYVNEKAYYQYLANNPSNESRFVFPIEAGEWQDDQDCELVAAGAKEFIMRGHTLPLPALAEYAKREIELQASPRIKVFELSRFAADVARDSVLATAQERRLSVPPSMTQIFQLEAWHHPNVVEEDVRPNGSETFQQLAQVLATGDTSLYRPSLPPNTHWRNWPEGGIL</sequence>
<dbReference type="Pfam" id="PF22535">
    <property type="entry name" value="DUF7003"/>
    <property type="match status" value="1"/>
</dbReference>
<proteinExistence type="predicted"/>